<gene>
    <name evidence="1" type="ORF">A9Z60_03165</name>
</gene>
<reference evidence="1 2" key="1">
    <citation type="submission" date="2016-06" db="EMBL/GenBank/DDBJ databases">
        <title>Draft genome of Moraxella nonliquefaciens CCUG 60284.</title>
        <authorList>
            <person name="Salva-Serra F."/>
            <person name="Engstrom-Jakobsson H."/>
            <person name="Thorell K."/>
            <person name="Gonzales-Siles L."/>
            <person name="Karlsson R."/>
            <person name="Boulund F."/>
            <person name="Engstrand L."/>
            <person name="Kristiansson E."/>
            <person name="Moore E."/>
        </authorList>
    </citation>
    <scope>NUCLEOTIDE SEQUENCE [LARGE SCALE GENOMIC DNA]</scope>
    <source>
        <strain evidence="1 2">CCUG 60284</strain>
    </source>
</reference>
<organism evidence="1 2">
    <name type="scientific">Moraxella nonliquefaciens</name>
    <dbReference type="NCBI Taxonomy" id="478"/>
    <lineage>
        <taxon>Bacteria</taxon>
        <taxon>Pseudomonadati</taxon>
        <taxon>Pseudomonadota</taxon>
        <taxon>Gammaproteobacteria</taxon>
        <taxon>Moraxellales</taxon>
        <taxon>Moraxellaceae</taxon>
        <taxon>Moraxella</taxon>
    </lineage>
</organism>
<evidence type="ECO:0000313" key="1">
    <source>
        <dbReference type="EMBL" id="OBX49644.1"/>
    </source>
</evidence>
<proteinExistence type="predicted"/>
<dbReference type="EMBL" id="LZDN01000034">
    <property type="protein sequence ID" value="OBX49644.1"/>
    <property type="molecule type" value="Genomic_DNA"/>
</dbReference>
<evidence type="ECO:0008006" key="3">
    <source>
        <dbReference type="Google" id="ProtNLM"/>
    </source>
</evidence>
<evidence type="ECO:0000313" key="2">
    <source>
        <dbReference type="Proteomes" id="UP000092671"/>
    </source>
</evidence>
<protein>
    <recommendedName>
        <fullName evidence="3">Bacterial mobilisation domain-containing protein</fullName>
    </recommendedName>
</protein>
<name>A0A1B8PIQ2_MORNO</name>
<comment type="caution">
    <text evidence="1">The sequence shown here is derived from an EMBL/GenBank/DDBJ whole genome shotgun (WGS) entry which is preliminary data.</text>
</comment>
<accession>A0A1B8PIQ2</accession>
<dbReference type="AlphaFoldDB" id="A0A1B8PIQ2"/>
<dbReference type="Proteomes" id="UP000092671">
    <property type="component" value="Unassembled WGS sequence"/>
</dbReference>
<sequence length="235" mass="27289">MLAGWLCFCGVFMSSSYSFLLNGLTQDHKDFLYRYAQNELGSSSRTKAILALIDKTMCAEATQNQNDFSDKNSQNELRVQAIKNKKIYIEKHQQKIQNRNQQIQEAKLQKDHQLAQTLSRKKISVDKKRLQISLPIYDYEYLEKLANNSNSSIQYYTISLILEYLYNQKRLLGDEIEVLKKSNYELYKIGVNVNQIAKANNAGDMIELPINQLYNQIQKHIKVVQDLLKSSTSIY</sequence>